<protein>
    <submittedName>
        <fullName evidence="4">Uncharacterized protein</fullName>
    </submittedName>
</protein>
<evidence type="ECO:0000313" key="4">
    <source>
        <dbReference type="WBParaSite" id="PgB23_g026_t02"/>
    </source>
</evidence>
<feature type="compositionally biased region" description="Basic and acidic residues" evidence="2">
    <location>
        <begin position="107"/>
        <end position="120"/>
    </location>
</feature>
<keyword evidence="3" id="KW-1185">Reference proteome</keyword>
<proteinExistence type="predicted"/>
<evidence type="ECO:0000313" key="3">
    <source>
        <dbReference type="Proteomes" id="UP000887569"/>
    </source>
</evidence>
<dbReference type="Proteomes" id="UP000887569">
    <property type="component" value="Unplaced"/>
</dbReference>
<feature type="coiled-coil region" evidence="1">
    <location>
        <begin position="768"/>
        <end position="795"/>
    </location>
</feature>
<evidence type="ECO:0000256" key="1">
    <source>
        <dbReference type="SAM" id="Coils"/>
    </source>
</evidence>
<feature type="compositionally biased region" description="Low complexity" evidence="2">
    <location>
        <begin position="683"/>
        <end position="699"/>
    </location>
</feature>
<sequence>MSDILAMLRRIYRPPHSYPYPRTHSLVVVPSKRPAANDEDESSEPANVPKHRPPLNRAIPTIPESKSNESIMTQLSEHRDDSLSGAVPLSSRDLAMRKQQRKISSASDKDEQKLRKASKEDHSIVIENKLAQNLATKTAMSITMKNERSSETPKSPLMSVAHSMRTRLTKLSNRFNKADGRRGIRSSHSLSSMRQRCSDKGSDGRMSGSILDSKLFKKSASMESRPTPSSTSTDSIKSSIPVRTQTTSAASLPALTEKHSGPIVSEEGKQSSNPCRKSSVAEPNKLQSYPVGSSDSTVTDDKSSGPSQPLSGGRNESSGSSTKPSISRLEVMATSAKSSSIITHPSRHPLKPPISPMGVPTRRVTSKMAAAIDSDNRHKVDTKTTQSTNYTAHSTDTKKCKTEDGETLAKKIIRVEPKGANNLMRKVERSFIPLMTSAPKHKIVRSICHPKTSKAPLAECESSRVENSPAVELAPVSFDRVSTSPNQRRRVAARAECPPATLIGEPIILATDNFLNGTQPSDLTTLTREDSNGNIEVTVARTTANEDSLTSCVLNHTEGWPLTSPAASSAETNRGLIDDEIKDQPLLIGSGFIPVDSSTPSRHWCRSLEISEVISTNQAGSQTSPMHMISSLNMASSGYMTSSGLLNSSHNDADSHSELDSIEEQLCNLTICNMANRARSRRSPAADVDADAVVATSRRGSSHPRQEKLDRTAEGPMTFRDVATYESAFQDVDCIKNKLLELQRIINNSVVPDHIAGSDEMHRNGVSVERLLRENDALKKELAEKDRIISALKAQIALN</sequence>
<name>A0A914ZV92_PARUN</name>
<feature type="compositionally biased region" description="Polar residues" evidence="2">
    <location>
        <begin position="383"/>
        <end position="394"/>
    </location>
</feature>
<dbReference type="AlphaFoldDB" id="A0A914ZV92"/>
<feature type="compositionally biased region" description="Polar residues" evidence="2">
    <location>
        <begin position="64"/>
        <end position="75"/>
    </location>
</feature>
<feature type="region of interest" description="Disordered" evidence="2">
    <location>
        <begin position="171"/>
        <end position="397"/>
    </location>
</feature>
<evidence type="ECO:0000256" key="2">
    <source>
        <dbReference type="SAM" id="MobiDB-lite"/>
    </source>
</evidence>
<feature type="region of interest" description="Disordered" evidence="2">
    <location>
        <begin position="680"/>
        <end position="711"/>
    </location>
</feature>
<keyword evidence="1" id="KW-0175">Coiled coil</keyword>
<dbReference type="WBParaSite" id="PgB23_g026_t02">
    <property type="protein sequence ID" value="PgB23_g026_t02"/>
    <property type="gene ID" value="PgB23_g026"/>
</dbReference>
<organism evidence="3 4">
    <name type="scientific">Parascaris univalens</name>
    <name type="common">Nematode worm</name>
    <dbReference type="NCBI Taxonomy" id="6257"/>
    <lineage>
        <taxon>Eukaryota</taxon>
        <taxon>Metazoa</taxon>
        <taxon>Ecdysozoa</taxon>
        <taxon>Nematoda</taxon>
        <taxon>Chromadorea</taxon>
        <taxon>Rhabditida</taxon>
        <taxon>Spirurina</taxon>
        <taxon>Ascaridomorpha</taxon>
        <taxon>Ascaridoidea</taxon>
        <taxon>Ascarididae</taxon>
        <taxon>Parascaris</taxon>
    </lineage>
</organism>
<reference evidence="4" key="1">
    <citation type="submission" date="2022-11" db="UniProtKB">
        <authorList>
            <consortium name="WormBaseParasite"/>
        </authorList>
    </citation>
    <scope>IDENTIFICATION</scope>
</reference>
<feature type="compositionally biased region" description="Low complexity" evidence="2">
    <location>
        <begin position="221"/>
        <end position="241"/>
    </location>
</feature>
<feature type="compositionally biased region" description="Polar residues" evidence="2">
    <location>
        <begin position="186"/>
        <end position="195"/>
    </location>
</feature>
<feature type="region of interest" description="Disordered" evidence="2">
    <location>
        <begin position="32"/>
        <end position="120"/>
    </location>
</feature>
<feature type="compositionally biased region" description="Polar residues" evidence="2">
    <location>
        <begin position="306"/>
        <end position="325"/>
    </location>
</feature>
<accession>A0A914ZV92</accession>